<dbReference type="Proteomes" id="UP000254651">
    <property type="component" value="Unassembled WGS sequence"/>
</dbReference>
<dbReference type="Pfam" id="PF13560">
    <property type="entry name" value="HTH_31"/>
    <property type="match status" value="1"/>
</dbReference>
<evidence type="ECO:0000313" key="3">
    <source>
        <dbReference type="Proteomes" id="UP000254651"/>
    </source>
</evidence>
<proteinExistence type="predicted"/>
<dbReference type="CDD" id="cd00093">
    <property type="entry name" value="HTH_XRE"/>
    <property type="match status" value="1"/>
</dbReference>
<keyword evidence="2" id="KW-0238">DNA-binding</keyword>
<gene>
    <name evidence="2" type="ORF">NCTC10295_02395</name>
</gene>
<dbReference type="Gene3D" id="1.10.260.40">
    <property type="entry name" value="lambda repressor-like DNA-binding domains"/>
    <property type="match status" value="1"/>
</dbReference>
<keyword evidence="3" id="KW-1185">Reference proteome</keyword>
<dbReference type="SMART" id="SM00530">
    <property type="entry name" value="HTH_XRE"/>
    <property type="match status" value="1"/>
</dbReference>
<evidence type="ECO:0000259" key="1">
    <source>
        <dbReference type="PROSITE" id="PS50943"/>
    </source>
</evidence>
<dbReference type="EMBL" id="UGQS01000005">
    <property type="protein sequence ID" value="STZ83059.1"/>
    <property type="molecule type" value="Genomic_DNA"/>
</dbReference>
<name>A0A378URE7_BERDE</name>
<dbReference type="InterPro" id="IPR010982">
    <property type="entry name" value="Lambda_DNA-bd_dom_sf"/>
</dbReference>
<evidence type="ECO:0000313" key="2">
    <source>
        <dbReference type="EMBL" id="STZ83059.1"/>
    </source>
</evidence>
<protein>
    <submittedName>
        <fullName evidence="2">Putative DNA-binding phage protein</fullName>
    </submittedName>
</protein>
<dbReference type="SUPFAM" id="SSF47413">
    <property type="entry name" value="lambda repressor-like DNA-binding domains"/>
    <property type="match status" value="1"/>
</dbReference>
<feature type="domain" description="HTH cro/C1-type" evidence="1">
    <location>
        <begin position="23"/>
        <end position="64"/>
    </location>
</feature>
<accession>A0A378URE7</accession>
<dbReference type="PROSITE" id="PS50943">
    <property type="entry name" value="HTH_CROC1"/>
    <property type="match status" value="1"/>
</dbReference>
<reference evidence="2 3" key="1">
    <citation type="submission" date="2018-06" db="EMBL/GenBank/DDBJ databases">
        <authorList>
            <consortium name="Pathogen Informatics"/>
            <person name="Doyle S."/>
        </authorList>
    </citation>
    <scope>NUCLEOTIDE SEQUENCE [LARGE SCALE GENOMIC DNA]</scope>
    <source>
        <strain evidence="2 3">NCTC10295</strain>
    </source>
</reference>
<organism evidence="2 3">
    <name type="scientific">Bergeriella denitrificans</name>
    <name type="common">Neisseria denitrificans</name>
    <dbReference type="NCBI Taxonomy" id="494"/>
    <lineage>
        <taxon>Bacteria</taxon>
        <taxon>Pseudomonadati</taxon>
        <taxon>Pseudomonadota</taxon>
        <taxon>Betaproteobacteria</taxon>
        <taxon>Neisseriales</taxon>
        <taxon>Neisseriaceae</taxon>
        <taxon>Bergeriella</taxon>
    </lineage>
</organism>
<dbReference type="GO" id="GO:0003677">
    <property type="term" value="F:DNA binding"/>
    <property type="evidence" value="ECO:0007669"/>
    <property type="project" value="UniProtKB-KW"/>
</dbReference>
<sequence>MRPLNLLCKDYFVISKSLFGNRLKEQRKFLGLSQAQAAENAGIERETWGKYERGVFMPGGDVLISFLSMGINVSALFSIEPEFPTLKVSATAYSTSSTQKAKNQLQEPKASYGIEKHLTEADEELLAIFHKLKLEDRHTLKRQAQMLLEISEREKKPEDSEVHKAG</sequence>
<dbReference type="AlphaFoldDB" id="A0A378URE7"/>
<dbReference type="InterPro" id="IPR001387">
    <property type="entry name" value="Cro/C1-type_HTH"/>
</dbReference>